<reference evidence="7 8" key="1">
    <citation type="journal article" date="2014" name="Nat. Genet.">
        <title>Genome sequence of the hot pepper provides insights into the evolution of pungency in Capsicum species.</title>
        <authorList>
            <person name="Kim S."/>
            <person name="Park M."/>
            <person name="Yeom S.I."/>
            <person name="Kim Y.M."/>
            <person name="Lee J.M."/>
            <person name="Lee H.A."/>
            <person name="Seo E."/>
            <person name="Choi J."/>
            <person name="Cheong K."/>
            <person name="Kim K.T."/>
            <person name="Jung K."/>
            <person name="Lee G.W."/>
            <person name="Oh S.K."/>
            <person name="Bae C."/>
            <person name="Kim S.B."/>
            <person name="Lee H.Y."/>
            <person name="Kim S.Y."/>
            <person name="Kim M.S."/>
            <person name="Kang B.C."/>
            <person name="Jo Y.D."/>
            <person name="Yang H.B."/>
            <person name="Jeong H.J."/>
            <person name="Kang W.H."/>
            <person name="Kwon J.K."/>
            <person name="Shin C."/>
            <person name="Lim J.Y."/>
            <person name="Park J.H."/>
            <person name="Huh J.H."/>
            <person name="Kim J.S."/>
            <person name="Kim B.D."/>
            <person name="Cohen O."/>
            <person name="Paran I."/>
            <person name="Suh M.C."/>
            <person name="Lee S.B."/>
            <person name="Kim Y.K."/>
            <person name="Shin Y."/>
            <person name="Noh S.J."/>
            <person name="Park J."/>
            <person name="Seo Y.S."/>
            <person name="Kwon S.Y."/>
            <person name="Kim H.A."/>
            <person name="Park J.M."/>
            <person name="Kim H.J."/>
            <person name="Choi S.B."/>
            <person name="Bosland P.W."/>
            <person name="Reeves G."/>
            <person name="Jo S.H."/>
            <person name="Lee B.W."/>
            <person name="Cho H.T."/>
            <person name="Choi H.S."/>
            <person name="Lee M.S."/>
            <person name="Yu Y."/>
            <person name="Do Choi Y."/>
            <person name="Park B.S."/>
            <person name="van Deynze A."/>
            <person name="Ashrafi H."/>
            <person name="Hill T."/>
            <person name="Kim W.T."/>
            <person name="Pai H.S."/>
            <person name="Ahn H.K."/>
            <person name="Yeam I."/>
            <person name="Giovannoni J.J."/>
            <person name="Rose J.K."/>
            <person name="Sorensen I."/>
            <person name="Lee S.J."/>
            <person name="Kim R.W."/>
            <person name="Choi I.Y."/>
            <person name="Choi B.S."/>
            <person name="Lim J.S."/>
            <person name="Lee Y.H."/>
            <person name="Choi D."/>
        </authorList>
    </citation>
    <scope>NUCLEOTIDE SEQUENCE [LARGE SCALE GENOMIC DNA]</scope>
    <source>
        <strain evidence="8">cv. CM334</strain>
    </source>
</reference>
<evidence type="ECO:0000256" key="6">
    <source>
        <dbReference type="SAM" id="Phobius"/>
    </source>
</evidence>
<dbReference type="InterPro" id="IPR001128">
    <property type="entry name" value="Cyt_P450"/>
</dbReference>
<keyword evidence="5" id="KW-0560">Oxidoreductase</keyword>
<dbReference type="Gramene" id="PHT71040">
    <property type="protein sequence ID" value="PHT71040"/>
    <property type="gene ID" value="T459_26144"/>
</dbReference>
<keyword evidence="5" id="KW-0503">Monooxygenase</keyword>
<dbReference type="Gene3D" id="1.10.630.10">
    <property type="entry name" value="Cytochrome P450"/>
    <property type="match status" value="1"/>
</dbReference>
<comment type="caution">
    <text evidence="7">The sequence shown here is derived from an EMBL/GenBank/DDBJ whole genome shotgun (WGS) entry which is preliminary data.</text>
</comment>
<gene>
    <name evidence="7" type="ORF">T459_26144</name>
</gene>
<evidence type="ECO:0000256" key="5">
    <source>
        <dbReference type="ARBA" id="ARBA00023033"/>
    </source>
</evidence>
<keyword evidence="2" id="KW-0349">Heme</keyword>
<evidence type="ECO:0000313" key="7">
    <source>
        <dbReference type="EMBL" id="PHT71040.1"/>
    </source>
</evidence>
<reference evidence="7 8" key="2">
    <citation type="journal article" date="2017" name="Genome Biol.">
        <title>New reference genome sequences of hot pepper reveal the massive evolution of plant disease-resistance genes by retroduplication.</title>
        <authorList>
            <person name="Kim S."/>
            <person name="Park J."/>
            <person name="Yeom S.I."/>
            <person name="Kim Y.M."/>
            <person name="Seo E."/>
            <person name="Kim K.T."/>
            <person name="Kim M.S."/>
            <person name="Lee J.M."/>
            <person name="Cheong K."/>
            <person name="Shin H.S."/>
            <person name="Kim S.B."/>
            <person name="Han K."/>
            <person name="Lee J."/>
            <person name="Park M."/>
            <person name="Lee H.A."/>
            <person name="Lee H.Y."/>
            <person name="Lee Y."/>
            <person name="Oh S."/>
            <person name="Lee J.H."/>
            <person name="Choi E."/>
            <person name="Choi E."/>
            <person name="Lee S.E."/>
            <person name="Jeon J."/>
            <person name="Kim H."/>
            <person name="Choi G."/>
            <person name="Song H."/>
            <person name="Lee J."/>
            <person name="Lee S.C."/>
            <person name="Kwon J.K."/>
            <person name="Lee H.Y."/>
            <person name="Koo N."/>
            <person name="Hong Y."/>
            <person name="Kim R.W."/>
            <person name="Kang W.H."/>
            <person name="Huh J.H."/>
            <person name="Kang B.C."/>
            <person name="Yang T.J."/>
            <person name="Lee Y.H."/>
            <person name="Bennetzen J.L."/>
            <person name="Choi D."/>
        </authorList>
    </citation>
    <scope>NUCLEOTIDE SEQUENCE [LARGE SCALE GENOMIC DNA]</scope>
    <source>
        <strain evidence="8">cv. CM334</strain>
    </source>
</reference>
<dbReference type="GO" id="GO:0004497">
    <property type="term" value="F:monooxygenase activity"/>
    <property type="evidence" value="ECO:0007669"/>
    <property type="project" value="UniProtKB-KW"/>
</dbReference>
<evidence type="ECO:0000256" key="1">
    <source>
        <dbReference type="ARBA" id="ARBA00010617"/>
    </source>
</evidence>
<dbReference type="EMBL" id="AYRZ02000010">
    <property type="protein sequence ID" value="PHT71040.1"/>
    <property type="molecule type" value="Genomic_DNA"/>
</dbReference>
<dbReference type="Pfam" id="PF00067">
    <property type="entry name" value="p450"/>
    <property type="match status" value="1"/>
</dbReference>
<accession>A0A2G2YMT1</accession>
<dbReference type="AlphaFoldDB" id="A0A2G2YMT1"/>
<dbReference type="PANTHER" id="PTHR47950">
    <property type="entry name" value="CYTOCHROME P450, FAMILY 76, SUBFAMILY C, POLYPEPTIDE 5-RELATED"/>
    <property type="match status" value="1"/>
</dbReference>
<keyword evidence="4" id="KW-0408">Iron</keyword>
<name>A0A2G2YMT1_CAPAN</name>
<keyword evidence="6" id="KW-1133">Transmembrane helix</keyword>
<dbReference type="Proteomes" id="UP000222542">
    <property type="component" value="Unassembled WGS sequence"/>
</dbReference>
<evidence type="ECO:0000313" key="8">
    <source>
        <dbReference type="Proteomes" id="UP000222542"/>
    </source>
</evidence>
<protein>
    <submittedName>
        <fullName evidence="7">Cytochrome 76A2</fullName>
    </submittedName>
</protein>
<comment type="similarity">
    <text evidence="1">Belongs to the cytochrome P450 family.</text>
</comment>
<organism evidence="7 8">
    <name type="scientific">Capsicum annuum</name>
    <name type="common">Capsicum pepper</name>
    <dbReference type="NCBI Taxonomy" id="4072"/>
    <lineage>
        <taxon>Eukaryota</taxon>
        <taxon>Viridiplantae</taxon>
        <taxon>Streptophyta</taxon>
        <taxon>Embryophyta</taxon>
        <taxon>Tracheophyta</taxon>
        <taxon>Spermatophyta</taxon>
        <taxon>Magnoliopsida</taxon>
        <taxon>eudicotyledons</taxon>
        <taxon>Gunneridae</taxon>
        <taxon>Pentapetalae</taxon>
        <taxon>asterids</taxon>
        <taxon>lamiids</taxon>
        <taxon>Solanales</taxon>
        <taxon>Solanaceae</taxon>
        <taxon>Solanoideae</taxon>
        <taxon>Capsiceae</taxon>
        <taxon>Capsicum</taxon>
    </lineage>
</organism>
<dbReference type="OMA" id="DYHISIF"/>
<dbReference type="PANTHER" id="PTHR47950:SF36">
    <property type="entry name" value="CYTOCHROME P450 76A2-LIKE"/>
    <property type="match status" value="1"/>
</dbReference>
<feature type="transmembrane region" description="Helical" evidence="6">
    <location>
        <begin position="6"/>
        <end position="24"/>
    </location>
</feature>
<dbReference type="GO" id="GO:0016705">
    <property type="term" value="F:oxidoreductase activity, acting on paired donors, with incorporation or reduction of molecular oxygen"/>
    <property type="evidence" value="ECO:0007669"/>
    <property type="project" value="InterPro"/>
</dbReference>
<keyword evidence="8" id="KW-1185">Reference proteome</keyword>
<dbReference type="GO" id="GO:0020037">
    <property type="term" value="F:heme binding"/>
    <property type="evidence" value="ECO:0007669"/>
    <property type="project" value="InterPro"/>
</dbReference>
<dbReference type="SUPFAM" id="SSF48264">
    <property type="entry name" value="Cytochrome P450"/>
    <property type="match status" value="1"/>
</dbReference>
<evidence type="ECO:0000256" key="4">
    <source>
        <dbReference type="ARBA" id="ARBA00023004"/>
    </source>
</evidence>
<keyword evidence="6" id="KW-0812">Transmembrane</keyword>
<dbReference type="InterPro" id="IPR036396">
    <property type="entry name" value="Cyt_P450_sf"/>
</dbReference>
<proteinExistence type="inferred from homology"/>
<sequence>MELEWSYLFFFPIILLPGFILFFSKKKSSKCSYKLPPGPPGLPIFGNMFELGTEPYKKMACLKEKYGPVLWLKLGTSCNIMVVQTAEAAAELFKNHDISFGDRFIPDVNLAHNYYQGSLSLGRYGSFWRFQRRICTVEMFVHKKISETVRVRRKYVDNMLKWIEKAANSAEKGSEIDVTCFVFLASFDMLGNLILSKDLADPESEEAAEFFNAMKGIMQWSGIFNVSDIFPFLKFDLQNLRKKMARDMGKAMEIMSIFLKERQEERKKSEEKGKDFLDVLLEFEGTGKDEPAKLSNTRSKY</sequence>
<keyword evidence="3" id="KW-0479">Metal-binding</keyword>
<dbReference type="GO" id="GO:0005506">
    <property type="term" value="F:iron ion binding"/>
    <property type="evidence" value="ECO:0007669"/>
    <property type="project" value="InterPro"/>
</dbReference>
<keyword evidence="6" id="KW-0472">Membrane</keyword>
<dbReference type="SMR" id="A0A2G2YMT1"/>
<evidence type="ECO:0000256" key="2">
    <source>
        <dbReference type="ARBA" id="ARBA00022617"/>
    </source>
</evidence>
<evidence type="ECO:0000256" key="3">
    <source>
        <dbReference type="ARBA" id="ARBA00022723"/>
    </source>
</evidence>